<gene>
    <name evidence="15" type="ORF">BE08_39610</name>
</gene>
<dbReference type="GO" id="GO:0016780">
    <property type="term" value="F:phosphotransferase activity, for other substituted phosphate groups"/>
    <property type="evidence" value="ECO:0007669"/>
    <property type="project" value="InterPro"/>
</dbReference>
<keyword evidence="12" id="KW-1208">Phospholipid metabolism</keyword>
<evidence type="ECO:0000256" key="2">
    <source>
        <dbReference type="ARBA" id="ARBA00005189"/>
    </source>
</evidence>
<dbReference type="GO" id="GO:0046474">
    <property type="term" value="P:glycerophospholipid biosynthetic process"/>
    <property type="evidence" value="ECO:0007669"/>
    <property type="project" value="UniProtKB-ARBA"/>
</dbReference>
<feature type="transmembrane region" description="Helical" evidence="14">
    <location>
        <begin position="183"/>
        <end position="203"/>
    </location>
</feature>
<feature type="transmembrane region" description="Helical" evidence="14">
    <location>
        <begin position="141"/>
        <end position="163"/>
    </location>
</feature>
<evidence type="ECO:0000256" key="8">
    <source>
        <dbReference type="ARBA" id="ARBA00022989"/>
    </source>
</evidence>
<evidence type="ECO:0000313" key="16">
    <source>
        <dbReference type="Proteomes" id="UP000075420"/>
    </source>
</evidence>
<evidence type="ECO:0000256" key="6">
    <source>
        <dbReference type="ARBA" id="ARBA00022692"/>
    </source>
</evidence>
<keyword evidence="4" id="KW-0444">Lipid biosynthesis</keyword>
<dbReference type="PROSITE" id="PS00379">
    <property type="entry name" value="CDP_ALCOHOL_P_TRANSF"/>
    <property type="match status" value="1"/>
</dbReference>
<reference evidence="15 16" key="1">
    <citation type="submission" date="2014-02" db="EMBL/GenBank/DDBJ databases">
        <title>The small core and large imbalanced accessory genome model reveals a collaborative survival strategy of Sorangium cellulosum strains in nature.</title>
        <authorList>
            <person name="Han K."/>
            <person name="Peng R."/>
            <person name="Blom J."/>
            <person name="Li Y.-Z."/>
        </authorList>
    </citation>
    <scope>NUCLEOTIDE SEQUENCE [LARGE SCALE GENOMIC DNA]</scope>
    <source>
        <strain evidence="15 16">So0157-25</strain>
    </source>
</reference>
<sequence length="208" mass="22562">MSAERPPHFSMLRSFALADFVTLANAASGTLSILLCLNYVAEREPIYIWVAFGLLPLALACDVLDGTIARWRRKHSPLGADLDSLADVVSFGVAPAVLGYALGLRGPWDAAALVYFVACGISRLARYNVTAAELSDERGKVRYYEGTPIPTSLLIVLLFGVLFSMDRVHEQLWLGAIQLGPWAFHPLSLVYVVSGSAMVSGTLRIPKP</sequence>
<evidence type="ECO:0000256" key="11">
    <source>
        <dbReference type="ARBA" id="ARBA00023209"/>
    </source>
</evidence>
<evidence type="ECO:0000256" key="3">
    <source>
        <dbReference type="ARBA" id="ARBA00010441"/>
    </source>
</evidence>
<dbReference type="InterPro" id="IPR048254">
    <property type="entry name" value="CDP_ALCOHOL_P_TRANSF_CS"/>
</dbReference>
<evidence type="ECO:0000256" key="13">
    <source>
        <dbReference type="RuleBase" id="RU003750"/>
    </source>
</evidence>
<accession>A0A150P7P7</accession>
<keyword evidence="9" id="KW-0443">Lipid metabolism</keyword>
<dbReference type="InterPro" id="IPR050324">
    <property type="entry name" value="CDP-alcohol_PTase-I"/>
</dbReference>
<dbReference type="InterPro" id="IPR000462">
    <property type="entry name" value="CDP-OH_P_trans"/>
</dbReference>
<dbReference type="InterPro" id="IPR043130">
    <property type="entry name" value="CDP-OH_PTrfase_TM_dom"/>
</dbReference>
<feature type="transmembrane region" description="Helical" evidence="14">
    <location>
        <begin position="46"/>
        <end position="64"/>
    </location>
</feature>
<dbReference type="FunFam" id="1.20.120.1760:FF:000022">
    <property type="entry name" value="CDP-diacylglycerol--serine O-phosphatidyltransferase"/>
    <property type="match status" value="1"/>
</dbReference>
<evidence type="ECO:0000256" key="1">
    <source>
        <dbReference type="ARBA" id="ARBA00004477"/>
    </source>
</evidence>
<evidence type="ECO:0000256" key="7">
    <source>
        <dbReference type="ARBA" id="ARBA00022824"/>
    </source>
</evidence>
<organism evidence="15 16">
    <name type="scientific">Sorangium cellulosum</name>
    <name type="common">Polyangium cellulosum</name>
    <dbReference type="NCBI Taxonomy" id="56"/>
    <lineage>
        <taxon>Bacteria</taxon>
        <taxon>Pseudomonadati</taxon>
        <taxon>Myxococcota</taxon>
        <taxon>Polyangia</taxon>
        <taxon>Polyangiales</taxon>
        <taxon>Polyangiaceae</taxon>
        <taxon>Sorangium</taxon>
    </lineage>
</organism>
<keyword evidence="7" id="KW-0256">Endoplasmic reticulum</keyword>
<dbReference type="PANTHER" id="PTHR14269">
    <property type="entry name" value="CDP-DIACYLGLYCEROL--GLYCEROL-3-PHOSPHATE 3-PHOSPHATIDYLTRANSFERASE-RELATED"/>
    <property type="match status" value="1"/>
</dbReference>
<proteinExistence type="inferred from homology"/>
<dbReference type="Pfam" id="PF01066">
    <property type="entry name" value="CDP-OH_P_transf"/>
    <property type="match status" value="1"/>
</dbReference>
<dbReference type="Gene3D" id="1.20.120.1760">
    <property type="match status" value="1"/>
</dbReference>
<dbReference type="GO" id="GO:0031090">
    <property type="term" value="C:organelle membrane"/>
    <property type="evidence" value="ECO:0007669"/>
    <property type="project" value="UniProtKB-ARBA"/>
</dbReference>
<dbReference type="EMBL" id="JELY01002729">
    <property type="protein sequence ID" value="KYF51734.1"/>
    <property type="molecule type" value="Genomic_DNA"/>
</dbReference>
<name>A0A150P7P7_SORCE</name>
<evidence type="ECO:0000256" key="4">
    <source>
        <dbReference type="ARBA" id="ARBA00022516"/>
    </source>
</evidence>
<keyword evidence="8 14" id="KW-1133">Transmembrane helix</keyword>
<protein>
    <submittedName>
        <fullName evidence="15">CDP-diacylglycerol--serine O-phosphatidyltransferase</fullName>
    </submittedName>
</protein>
<feature type="transmembrane region" description="Helical" evidence="14">
    <location>
        <begin position="20"/>
        <end position="40"/>
    </location>
</feature>
<dbReference type="AlphaFoldDB" id="A0A150P7P7"/>
<evidence type="ECO:0000256" key="10">
    <source>
        <dbReference type="ARBA" id="ARBA00023136"/>
    </source>
</evidence>
<comment type="pathway">
    <text evidence="2">Lipid metabolism.</text>
</comment>
<evidence type="ECO:0000256" key="9">
    <source>
        <dbReference type="ARBA" id="ARBA00023098"/>
    </source>
</evidence>
<keyword evidence="5 13" id="KW-0808">Transferase</keyword>
<dbReference type="PANTHER" id="PTHR14269:SF61">
    <property type="entry name" value="CDP-DIACYLGLYCEROL--SERINE O-PHOSPHATIDYLTRANSFERASE"/>
    <property type="match status" value="1"/>
</dbReference>
<comment type="similarity">
    <text evidence="3 13">Belongs to the CDP-alcohol phosphatidyltransferase class-I family.</text>
</comment>
<keyword evidence="11" id="KW-0594">Phospholipid biosynthesis</keyword>
<comment type="caution">
    <text evidence="15">The sequence shown here is derived from an EMBL/GenBank/DDBJ whole genome shotgun (WGS) entry which is preliminary data.</text>
</comment>
<dbReference type="GO" id="GO:0005737">
    <property type="term" value="C:cytoplasm"/>
    <property type="evidence" value="ECO:0007669"/>
    <property type="project" value="UniProtKB-ARBA"/>
</dbReference>
<evidence type="ECO:0000256" key="14">
    <source>
        <dbReference type="SAM" id="Phobius"/>
    </source>
</evidence>
<evidence type="ECO:0000256" key="5">
    <source>
        <dbReference type="ARBA" id="ARBA00022679"/>
    </source>
</evidence>
<dbReference type="Proteomes" id="UP000075420">
    <property type="component" value="Unassembled WGS sequence"/>
</dbReference>
<keyword evidence="6 14" id="KW-0812">Transmembrane</keyword>
<evidence type="ECO:0000313" key="15">
    <source>
        <dbReference type="EMBL" id="KYF51734.1"/>
    </source>
</evidence>
<keyword evidence="10 14" id="KW-0472">Membrane</keyword>
<comment type="subcellular location">
    <subcellularLocation>
        <location evidence="1">Endoplasmic reticulum membrane</location>
        <topology evidence="1">Multi-pass membrane protein</topology>
    </subcellularLocation>
</comment>
<evidence type="ECO:0000256" key="12">
    <source>
        <dbReference type="ARBA" id="ARBA00023264"/>
    </source>
</evidence>